<proteinExistence type="predicted"/>
<dbReference type="RefSeq" id="WP_025414686.1">
    <property type="nucleotide sequence ID" value="NZ_CP007130.1"/>
</dbReference>
<evidence type="ECO:0008006" key="3">
    <source>
        <dbReference type="Google" id="ProtNLM"/>
    </source>
</evidence>
<dbReference type="AlphaFoldDB" id="W0RUX2"/>
<dbReference type="eggNOG" id="ENOG5031EM9">
    <property type="taxonomic scope" value="Bacteria"/>
</dbReference>
<name>W0RUX2_9BACT</name>
<keyword evidence="2" id="KW-1185">Reference proteome</keyword>
<reference evidence="1 2" key="1">
    <citation type="journal article" date="2014" name="Genome Announc.">
        <title>Genome Sequence and Methylome of Soil Bacterium Gemmatirosa kalamazoonensis KBS708T, a Member of the Rarely Cultivated Gemmatimonadetes Phylum.</title>
        <authorList>
            <person name="Debruyn J.M."/>
            <person name="Radosevich M."/>
            <person name="Wommack K.E."/>
            <person name="Polson S.W."/>
            <person name="Hauser L.J."/>
            <person name="Fawaz M.N."/>
            <person name="Korlach J."/>
            <person name="Tsai Y.C."/>
        </authorList>
    </citation>
    <scope>NUCLEOTIDE SEQUENCE [LARGE SCALE GENOMIC DNA]</scope>
    <source>
        <strain evidence="1 2">KBS708</strain>
        <plasmid evidence="2">Plasmid 2</plasmid>
    </source>
</reference>
<protein>
    <recommendedName>
        <fullName evidence="3">DUF4242 domain-containing protein</fullName>
    </recommendedName>
</protein>
<dbReference type="HOGENOM" id="CLU_163976_0_0_0"/>
<keyword evidence="1" id="KW-0614">Plasmid</keyword>
<gene>
    <name evidence="1" type="ORF">J421_5848</name>
</gene>
<dbReference type="OrthoDB" id="9800027at2"/>
<dbReference type="Pfam" id="PF14026">
    <property type="entry name" value="SCO4226-like"/>
    <property type="match status" value="1"/>
</dbReference>
<evidence type="ECO:0000313" key="1">
    <source>
        <dbReference type="EMBL" id="AHG93383.1"/>
    </source>
</evidence>
<evidence type="ECO:0000313" key="2">
    <source>
        <dbReference type="Proteomes" id="UP000019151"/>
    </source>
</evidence>
<dbReference type="InParanoid" id="W0RUX2"/>
<dbReference type="EMBL" id="CP007130">
    <property type="protein sequence ID" value="AHG93383.1"/>
    <property type="molecule type" value="Genomic_DNA"/>
</dbReference>
<geneLocation type="plasmid" evidence="1 2">
    <name>2</name>
</geneLocation>
<sequence>MPKYLIEREIPNAAALTGYDLQGIAARSCAVLRELGPSIQWVQSYVTEDKITCVYIATNIDLVRAHARLGGFPADRVLEIATVIDPTTAETDTIAAATARDR</sequence>
<dbReference type="InterPro" id="IPR025336">
    <property type="entry name" value="SCO4226-like"/>
</dbReference>
<dbReference type="Proteomes" id="UP000019151">
    <property type="component" value="Plasmid 2"/>
</dbReference>
<organism evidence="1 2">
    <name type="scientific">Gemmatirosa kalamazoonensis</name>
    <dbReference type="NCBI Taxonomy" id="861299"/>
    <lineage>
        <taxon>Bacteria</taxon>
        <taxon>Pseudomonadati</taxon>
        <taxon>Gemmatimonadota</taxon>
        <taxon>Gemmatimonadia</taxon>
        <taxon>Gemmatimonadales</taxon>
        <taxon>Gemmatimonadaceae</taxon>
        <taxon>Gemmatirosa</taxon>
    </lineage>
</organism>
<accession>W0RUX2</accession>
<dbReference type="KEGG" id="gba:J421_5848"/>
<dbReference type="PATRIC" id="fig|861299.3.peg.5895"/>